<proteinExistence type="predicted"/>
<dbReference type="Proteomes" id="UP000324748">
    <property type="component" value="Unassembled WGS sequence"/>
</dbReference>
<protein>
    <submittedName>
        <fullName evidence="2">Uncharacterized protein</fullName>
    </submittedName>
</protein>
<keyword evidence="3" id="KW-1185">Reference proteome</keyword>
<comment type="caution">
    <text evidence="2">The sequence shown here is derived from an EMBL/GenBank/DDBJ whole genome shotgun (WGS) entry which is preliminary data.</text>
</comment>
<name>A0A5B0Q5X6_PUCGR</name>
<sequence>MKGKGPTQTVTLYCETLFTPSHKTYDVDPCYVSHILIPTNLKPFSSSAEIYWELNLSFANFESWKCEDFKAREANNSAEPKNHVQLVDRHSFKRSNKDRKSLFVR</sequence>
<feature type="region of interest" description="Disordered" evidence="1">
    <location>
        <begin position="75"/>
        <end position="105"/>
    </location>
</feature>
<feature type="compositionally biased region" description="Basic and acidic residues" evidence="1">
    <location>
        <begin position="80"/>
        <end position="90"/>
    </location>
</feature>
<evidence type="ECO:0000313" key="2">
    <source>
        <dbReference type="EMBL" id="KAA1108497.1"/>
    </source>
</evidence>
<evidence type="ECO:0000313" key="3">
    <source>
        <dbReference type="Proteomes" id="UP000324748"/>
    </source>
</evidence>
<evidence type="ECO:0000256" key="1">
    <source>
        <dbReference type="SAM" id="MobiDB-lite"/>
    </source>
</evidence>
<gene>
    <name evidence="2" type="ORF">PGT21_014360</name>
</gene>
<dbReference type="AlphaFoldDB" id="A0A5B0Q5X6"/>
<organism evidence="2 3">
    <name type="scientific">Puccinia graminis f. sp. tritici</name>
    <dbReference type="NCBI Taxonomy" id="56615"/>
    <lineage>
        <taxon>Eukaryota</taxon>
        <taxon>Fungi</taxon>
        <taxon>Dikarya</taxon>
        <taxon>Basidiomycota</taxon>
        <taxon>Pucciniomycotina</taxon>
        <taxon>Pucciniomycetes</taxon>
        <taxon>Pucciniales</taxon>
        <taxon>Pucciniaceae</taxon>
        <taxon>Puccinia</taxon>
    </lineage>
</organism>
<dbReference type="EMBL" id="VSWC01000028">
    <property type="protein sequence ID" value="KAA1108497.1"/>
    <property type="molecule type" value="Genomic_DNA"/>
</dbReference>
<reference evidence="2 3" key="1">
    <citation type="submission" date="2019-05" db="EMBL/GenBank/DDBJ databases">
        <title>Emergence of the Ug99 lineage of the wheat stem rust pathogen through somatic hybridization.</title>
        <authorList>
            <person name="Li F."/>
            <person name="Upadhyaya N.M."/>
            <person name="Sperschneider J."/>
            <person name="Matny O."/>
            <person name="Nguyen-Phuc H."/>
            <person name="Mago R."/>
            <person name="Raley C."/>
            <person name="Miller M.E."/>
            <person name="Silverstein K.A.T."/>
            <person name="Henningsen E."/>
            <person name="Hirsch C.D."/>
            <person name="Visser B."/>
            <person name="Pretorius Z.A."/>
            <person name="Steffenson B.J."/>
            <person name="Schwessinger B."/>
            <person name="Dodds P.N."/>
            <person name="Figueroa M."/>
        </authorList>
    </citation>
    <scope>NUCLEOTIDE SEQUENCE [LARGE SCALE GENOMIC DNA]</scope>
    <source>
        <strain evidence="2">21-0</strain>
    </source>
</reference>
<accession>A0A5B0Q5X6</accession>